<dbReference type="InterPro" id="IPR003382">
    <property type="entry name" value="Flavoprotein"/>
</dbReference>
<organism evidence="2 3">
    <name type="scientific">Candidatus Thermofonsia Clade 3 bacterium</name>
    <dbReference type="NCBI Taxonomy" id="2364212"/>
    <lineage>
        <taxon>Bacteria</taxon>
        <taxon>Bacillati</taxon>
        <taxon>Chloroflexota</taxon>
        <taxon>Candidatus Thermofontia</taxon>
        <taxon>Candidatus Thermofonsia Clade 3</taxon>
    </lineage>
</organism>
<dbReference type="Pfam" id="PF02441">
    <property type="entry name" value="Flavoprotein"/>
    <property type="match status" value="1"/>
</dbReference>
<evidence type="ECO:0000313" key="3">
    <source>
        <dbReference type="Proteomes" id="UP000230790"/>
    </source>
</evidence>
<dbReference type="Gene3D" id="3.40.50.1950">
    <property type="entry name" value="Flavin prenyltransferase-like"/>
    <property type="match status" value="1"/>
</dbReference>
<gene>
    <name evidence="2" type="ORF">CUN48_07170</name>
</gene>
<dbReference type="EMBL" id="PGTN01000037">
    <property type="protein sequence ID" value="PJF47702.1"/>
    <property type="molecule type" value="Genomic_DNA"/>
</dbReference>
<name>A0A2M8QD71_9CHLR</name>
<dbReference type="AlphaFoldDB" id="A0A2M8QD71"/>
<dbReference type="InterPro" id="IPR036551">
    <property type="entry name" value="Flavin_trans-like"/>
</dbReference>
<evidence type="ECO:0000259" key="1">
    <source>
        <dbReference type="Pfam" id="PF02441"/>
    </source>
</evidence>
<dbReference type="GO" id="GO:0010181">
    <property type="term" value="F:FMN binding"/>
    <property type="evidence" value="ECO:0007669"/>
    <property type="project" value="TreeGrafter"/>
</dbReference>
<sequence length="171" mass="18332">MSDTAYLMISGATTAHRAPEFVAALSARFAHVITVQTPNAMRLISPHDLRRIPNNQLVESYFDARILPRPTPGPVLFAPCNFNSLNKLAGGVADNLALSIVAEMIGFGQPVVVALSLNEPLFAHPIVRESITTLTRWGVTVVEPQDVGQGLTMAPTEVVLKAFFARAVTAG</sequence>
<dbReference type="Proteomes" id="UP000230790">
    <property type="component" value="Unassembled WGS sequence"/>
</dbReference>
<dbReference type="SUPFAM" id="SSF52507">
    <property type="entry name" value="Homo-oligomeric flavin-containing Cys decarboxylases, HFCD"/>
    <property type="match status" value="1"/>
</dbReference>
<dbReference type="GO" id="GO:0071513">
    <property type="term" value="C:phosphopantothenoylcysteine decarboxylase complex"/>
    <property type="evidence" value="ECO:0007669"/>
    <property type="project" value="TreeGrafter"/>
</dbReference>
<reference evidence="2 3" key="1">
    <citation type="submission" date="2017-11" db="EMBL/GenBank/DDBJ databases">
        <title>Evolution of Phototrophy in the Chloroflexi Phylum Driven by Horizontal Gene Transfer.</title>
        <authorList>
            <person name="Ward L.M."/>
            <person name="Hemp J."/>
            <person name="Shih P.M."/>
            <person name="Mcglynn S.E."/>
            <person name="Fischer W."/>
        </authorList>
    </citation>
    <scope>NUCLEOTIDE SEQUENCE [LARGE SCALE GENOMIC DNA]</scope>
    <source>
        <strain evidence="2">JP3_7</strain>
    </source>
</reference>
<dbReference type="GO" id="GO:0015937">
    <property type="term" value="P:coenzyme A biosynthetic process"/>
    <property type="evidence" value="ECO:0007669"/>
    <property type="project" value="TreeGrafter"/>
</dbReference>
<feature type="domain" description="Flavoprotein" evidence="1">
    <location>
        <begin position="7"/>
        <end position="139"/>
    </location>
</feature>
<protein>
    <recommendedName>
        <fullName evidence="1">Flavoprotein domain-containing protein</fullName>
    </recommendedName>
</protein>
<dbReference type="PANTHER" id="PTHR14359:SF6">
    <property type="entry name" value="PHOSPHOPANTOTHENOYLCYSTEINE DECARBOXYLASE"/>
    <property type="match status" value="1"/>
</dbReference>
<comment type="caution">
    <text evidence="2">The sequence shown here is derived from an EMBL/GenBank/DDBJ whole genome shotgun (WGS) entry which is preliminary data.</text>
</comment>
<proteinExistence type="predicted"/>
<dbReference type="PANTHER" id="PTHR14359">
    <property type="entry name" value="HOMO-OLIGOMERIC FLAVIN CONTAINING CYS DECARBOXYLASE FAMILY"/>
    <property type="match status" value="1"/>
</dbReference>
<evidence type="ECO:0000313" key="2">
    <source>
        <dbReference type="EMBL" id="PJF47702.1"/>
    </source>
</evidence>
<accession>A0A2M8QD71</accession>
<dbReference type="GO" id="GO:0004633">
    <property type="term" value="F:phosphopantothenoylcysteine decarboxylase activity"/>
    <property type="evidence" value="ECO:0007669"/>
    <property type="project" value="TreeGrafter"/>
</dbReference>